<dbReference type="RefSeq" id="WP_197311526.1">
    <property type="nucleotide sequence ID" value="NZ_JADZLT010000050.1"/>
</dbReference>
<dbReference type="InterPro" id="IPR034122">
    <property type="entry name" value="Retropepsin-like_bacterial"/>
</dbReference>
<evidence type="ECO:0000256" key="1">
    <source>
        <dbReference type="SAM" id="SignalP"/>
    </source>
</evidence>
<dbReference type="NCBIfam" id="TIGR02281">
    <property type="entry name" value="clan_AA_DTGA"/>
    <property type="match status" value="1"/>
</dbReference>
<sequence>MKRLVFFAVVMAVATPAAVQLIDRSSSADAGTDALMTVEVKPEASSRSSRKVEVRADAYGHFAVRTYVNGQPVEMLADTGATAIALRESDARRAGLHVNPADFTTTVRTANGEIRAARVQIAMVEVESIRMHNVDALVLPDKSLGENLLGMSFIGRLDSFEVGSGRLVLSE</sequence>
<dbReference type="GO" id="GO:0006508">
    <property type="term" value="P:proteolysis"/>
    <property type="evidence" value="ECO:0007669"/>
    <property type="project" value="UniProtKB-KW"/>
</dbReference>
<dbReference type="Proteomes" id="UP000631694">
    <property type="component" value="Unassembled WGS sequence"/>
</dbReference>
<dbReference type="CDD" id="cd05483">
    <property type="entry name" value="retropepsin_like_bacteria"/>
    <property type="match status" value="1"/>
</dbReference>
<dbReference type="Pfam" id="PF13975">
    <property type="entry name" value="gag-asp_proteas"/>
    <property type="match status" value="1"/>
</dbReference>
<dbReference type="EC" id="3.4.23.-" evidence="2"/>
<dbReference type="EMBL" id="JADZLT010000050">
    <property type="protein sequence ID" value="MBH0238461.1"/>
    <property type="molecule type" value="Genomic_DNA"/>
</dbReference>
<comment type="caution">
    <text evidence="2">The sequence shown here is derived from an EMBL/GenBank/DDBJ whole genome shotgun (WGS) entry which is preliminary data.</text>
</comment>
<gene>
    <name evidence="2" type="ORF">I5731_11560</name>
</gene>
<organism evidence="2 3">
    <name type="scientific">Methylobrevis albus</name>
    <dbReference type="NCBI Taxonomy" id="2793297"/>
    <lineage>
        <taxon>Bacteria</taxon>
        <taxon>Pseudomonadati</taxon>
        <taxon>Pseudomonadota</taxon>
        <taxon>Alphaproteobacteria</taxon>
        <taxon>Hyphomicrobiales</taxon>
        <taxon>Pleomorphomonadaceae</taxon>
        <taxon>Methylobrevis</taxon>
    </lineage>
</organism>
<evidence type="ECO:0000313" key="2">
    <source>
        <dbReference type="EMBL" id="MBH0238461.1"/>
    </source>
</evidence>
<dbReference type="InterPro" id="IPR001969">
    <property type="entry name" value="Aspartic_peptidase_AS"/>
</dbReference>
<evidence type="ECO:0000313" key="3">
    <source>
        <dbReference type="Proteomes" id="UP000631694"/>
    </source>
</evidence>
<protein>
    <submittedName>
        <fullName evidence="2">TIGR02281 family clan AA aspartic protease</fullName>
        <ecNumber evidence="2">3.4.23.-</ecNumber>
    </submittedName>
</protein>
<keyword evidence="1" id="KW-0732">Signal</keyword>
<dbReference type="Gene3D" id="2.40.70.10">
    <property type="entry name" value="Acid Proteases"/>
    <property type="match status" value="1"/>
</dbReference>
<dbReference type="AlphaFoldDB" id="A0A931I3Y8"/>
<proteinExistence type="predicted"/>
<keyword evidence="3" id="KW-1185">Reference proteome</keyword>
<keyword evidence="2" id="KW-0645">Protease</keyword>
<accession>A0A931I3Y8</accession>
<feature type="chain" id="PRO_5037620029" evidence="1">
    <location>
        <begin position="20"/>
        <end position="171"/>
    </location>
</feature>
<name>A0A931I3Y8_9HYPH</name>
<dbReference type="InterPro" id="IPR011969">
    <property type="entry name" value="Clan_AA_Asp_peptidase_C"/>
</dbReference>
<feature type="signal peptide" evidence="1">
    <location>
        <begin position="1"/>
        <end position="19"/>
    </location>
</feature>
<dbReference type="InterPro" id="IPR021109">
    <property type="entry name" value="Peptidase_aspartic_dom_sf"/>
</dbReference>
<dbReference type="PROSITE" id="PS00141">
    <property type="entry name" value="ASP_PROTEASE"/>
    <property type="match status" value="1"/>
</dbReference>
<dbReference type="GO" id="GO:0004190">
    <property type="term" value="F:aspartic-type endopeptidase activity"/>
    <property type="evidence" value="ECO:0007669"/>
    <property type="project" value="InterPro"/>
</dbReference>
<keyword evidence="2" id="KW-0378">Hydrolase</keyword>
<reference evidence="2" key="1">
    <citation type="submission" date="2020-12" db="EMBL/GenBank/DDBJ databases">
        <title>Methylobrevis albus sp. nov., isolated from fresh water lack sediment.</title>
        <authorList>
            <person name="Zou Q."/>
        </authorList>
    </citation>
    <scope>NUCLEOTIDE SEQUENCE</scope>
    <source>
        <strain evidence="2">L22</strain>
    </source>
</reference>
<dbReference type="SUPFAM" id="SSF50630">
    <property type="entry name" value="Acid proteases"/>
    <property type="match status" value="1"/>
</dbReference>